<name>A0A1E3TJT9_MYCSH</name>
<organism evidence="1 2">
    <name type="scientific">Mycobacterium shimoidei</name>
    <dbReference type="NCBI Taxonomy" id="29313"/>
    <lineage>
        <taxon>Bacteria</taxon>
        <taxon>Bacillati</taxon>
        <taxon>Actinomycetota</taxon>
        <taxon>Actinomycetes</taxon>
        <taxon>Mycobacteriales</taxon>
        <taxon>Mycobacteriaceae</taxon>
        <taxon>Mycobacterium</taxon>
    </lineage>
</organism>
<evidence type="ECO:0008006" key="3">
    <source>
        <dbReference type="Google" id="ProtNLM"/>
    </source>
</evidence>
<dbReference type="STRING" id="29313.BHQ16_07430"/>
<dbReference type="EMBL" id="UEGW01000001">
    <property type="protein sequence ID" value="SRX91950.1"/>
    <property type="molecule type" value="Genomic_DNA"/>
</dbReference>
<dbReference type="SUPFAM" id="SSF140453">
    <property type="entry name" value="EsxAB dimer-like"/>
    <property type="match status" value="1"/>
</dbReference>
<proteinExistence type="predicted"/>
<keyword evidence="2" id="KW-1185">Reference proteome</keyword>
<evidence type="ECO:0000313" key="1">
    <source>
        <dbReference type="EMBL" id="SRX91950.1"/>
    </source>
</evidence>
<dbReference type="RefSeq" id="WP_069395380.1">
    <property type="nucleotide sequence ID" value="NZ_JACKUN010000014.1"/>
</dbReference>
<dbReference type="OrthoDB" id="4763847at2"/>
<sequence length="100" mass="10544">MGQADSAWIDVTAVRTVANRFDDTAEIVSAANRQLARLAFDGATAGRAHVAAGDALRTALSRLTDELTQWARACAEIAVALRSGADRYADADRRGAARIG</sequence>
<dbReference type="GO" id="GO:0009306">
    <property type="term" value="P:protein secretion"/>
    <property type="evidence" value="ECO:0007669"/>
    <property type="project" value="InterPro"/>
</dbReference>
<dbReference type="InterPro" id="IPR022536">
    <property type="entry name" value="EspC"/>
</dbReference>
<dbReference type="Pfam" id="PF10824">
    <property type="entry name" value="T7SS_ESX_EspC"/>
    <property type="match status" value="1"/>
</dbReference>
<dbReference type="Gene3D" id="1.10.287.1060">
    <property type="entry name" value="ESAT-6-like"/>
    <property type="match status" value="1"/>
</dbReference>
<evidence type="ECO:0000313" key="2">
    <source>
        <dbReference type="Proteomes" id="UP000252015"/>
    </source>
</evidence>
<dbReference type="Proteomes" id="UP000252015">
    <property type="component" value="Unassembled WGS sequence"/>
</dbReference>
<accession>A0A1E3TJT9</accession>
<dbReference type="AlphaFoldDB" id="A0A1E3TJT9"/>
<reference evidence="1 2" key="1">
    <citation type="submission" date="2018-05" db="EMBL/GenBank/DDBJ databases">
        <authorList>
            <consortium name="IHU Genomes"/>
        </authorList>
    </citation>
    <scope>NUCLEOTIDE SEQUENCE [LARGE SCALE GENOMIC DNA]</scope>
    <source>
        <strain evidence="1 2">P7336</strain>
    </source>
</reference>
<protein>
    <recommendedName>
        <fullName evidence="3">ESX-1 secretion-associated protein</fullName>
    </recommendedName>
</protein>
<gene>
    <name evidence="1" type="ORF">MSP7336_00171</name>
</gene>
<dbReference type="InterPro" id="IPR036689">
    <property type="entry name" value="ESAT-6-like_sf"/>
</dbReference>